<reference evidence="10" key="1">
    <citation type="submission" date="2025-08" db="UniProtKB">
        <authorList>
            <consortium name="RefSeq"/>
        </authorList>
    </citation>
    <scope>IDENTIFICATION</scope>
    <source>
        <tissue evidence="10">Seedling</tissue>
    </source>
</reference>
<dbReference type="Pfam" id="PF00703">
    <property type="entry name" value="Glyco_hydro_2"/>
    <property type="match status" value="1"/>
</dbReference>
<evidence type="ECO:0000313" key="9">
    <source>
        <dbReference type="Proteomes" id="UP001652623"/>
    </source>
</evidence>
<dbReference type="InterPro" id="IPR006102">
    <property type="entry name" value="Ig-like_GH2"/>
</dbReference>
<name>A0ABM3IDL0_ZIZJJ</name>
<dbReference type="InterPro" id="IPR004199">
    <property type="entry name" value="B-gal_small/dom_5"/>
</dbReference>
<dbReference type="InterPro" id="IPR050347">
    <property type="entry name" value="Bact_Beta-galactosidase"/>
</dbReference>
<dbReference type="Pfam" id="PF16353">
    <property type="entry name" value="LacZ_4"/>
    <property type="match status" value="1"/>
</dbReference>
<dbReference type="SUPFAM" id="SSF74650">
    <property type="entry name" value="Galactose mutarotase-like"/>
    <property type="match status" value="1"/>
</dbReference>
<keyword evidence="4 7" id="KW-0378">Hydrolase</keyword>
<dbReference type="SMART" id="SM01038">
    <property type="entry name" value="Bgal_small_N"/>
    <property type="match status" value="1"/>
</dbReference>
<keyword evidence="9" id="KW-1185">Reference proteome</keyword>
<dbReference type="InterPro" id="IPR006103">
    <property type="entry name" value="Glyco_hydro_2_cat"/>
</dbReference>
<dbReference type="InterPro" id="IPR032312">
    <property type="entry name" value="LacZ_4"/>
</dbReference>
<evidence type="ECO:0000256" key="3">
    <source>
        <dbReference type="ARBA" id="ARBA00012756"/>
    </source>
</evidence>
<dbReference type="GeneID" id="107412906"/>
<dbReference type="InterPro" id="IPR011013">
    <property type="entry name" value="Gal_mutarotase_sf_dom"/>
</dbReference>
<dbReference type="SUPFAM" id="SSF49785">
    <property type="entry name" value="Galactose-binding domain-like"/>
    <property type="match status" value="1"/>
</dbReference>
<evidence type="ECO:0000256" key="1">
    <source>
        <dbReference type="ARBA" id="ARBA00001412"/>
    </source>
</evidence>
<dbReference type="Proteomes" id="UP001652623">
    <property type="component" value="Chromosome 8"/>
</dbReference>
<dbReference type="RefSeq" id="XP_048326178.2">
    <property type="nucleotide sequence ID" value="XM_048470221.2"/>
</dbReference>
<proteinExistence type="inferred from homology"/>
<evidence type="ECO:0000313" key="10">
    <source>
        <dbReference type="RefSeq" id="XP_048326178.2"/>
    </source>
</evidence>
<dbReference type="InterPro" id="IPR013783">
    <property type="entry name" value="Ig-like_fold"/>
</dbReference>
<dbReference type="InterPro" id="IPR006104">
    <property type="entry name" value="Glyco_hydro_2_N"/>
</dbReference>
<dbReference type="InterPro" id="IPR008979">
    <property type="entry name" value="Galactose-bd-like_sf"/>
</dbReference>
<dbReference type="InterPro" id="IPR036156">
    <property type="entry name" value="Beta-gal/glucu_dom_sf"/>
</dbReference>
<dbReference type="Gene3D" id="3.20.20.80">
    <property type="entry name" value="Glycosidases"/>
    <property type="match status" value="1"/>
</dbReference>
<dbReference type="PRINTS" id="PR00132">
    <property type="entry name" value="GLHYDRLASE2"/>
</dbReference>
<comment type="similarity">
    <text evidence="2 7">Belongs to the glycosyl hydrolase 2 family.</text>
</comment>
<keyword evidence="5 7" id="KW-0326">Glycosidase</keyword>
<dbReference type="Gene3D" id="2.60.120.260">
    <property type="entry name" value="Galactose-binding domain-like"/>
    <property type="match status" value="1"/>
</dbReference>
<dbReference type="Gene3D" id="2.70.98.10">
    <property type="match status" value="1"/>
</dbReference>
<evidence type="ECO:0000256" key="5">
    <source>
        <dbReference type="ARBA" id="ARBA00023295"/>
    </source>
</evidence>
<dbReference type="PROSITE" id="PS00719">
    <property type="entry name" value="GLYCOSYL_HYDROL_F2_1"/>
    <property type="match status" value="1"/>
</dbReference>
<dbReference type="PANTHER" id="PTHR46323">
    <property type="entry name" value="BETA-GALACTOSIDASE"/>
    <property type="match status" value="1"/>
</dbReference>
<evidence type="ECO:0000256" key="4">
    <source>
        <dbReference type="ARBA" id="ARBA00022801"/>
    </source>
</evidence>
<dbReference type="PANTHER" id="PTHR46323:SF2">
    <property type="entry name" value="BETA-GALACTOSIDASE"/>
    <property type="match status" value="1"/>
</dbReference>
<comment type="catalytic activity">
    <reaction evidence="1">
        <text>Hydrolysis of terminal non-reducing beta-D-galactose residues in beta-D-galactosides.</text>
        <dbReference type="EC" id="3.2.1.23"/>
    </reaction>
</comment>
<feature type="domain" description="Beta galactosidase small chain/" evidence="8">
    <location>
        <begin position="613"/>
        <end position="902"/>
    </location>
</feature>
<evidence type="ECO:0000259" key="8">
    <source>
        <dbReference type="SMART" id="SM01038"/>
    </source>
</evidence>
<sequence>MCQVSQDSRLPAEFEITDYCHPIGSGTKNVLAVQVFKWSDGSYLEDQDHWWLSGIHRDVLLLAKPSVFIADYFFKSNLAEDFSYANIQVEVKIDYSRETSKENILAKYTLEAALYDTGGWHKTNGYSDLISSNVANLKLNLSSSRSAVPGFRGYFLEGKLGVPRLWSAEQPNLYTLVVILKDESGSIVDCESCLVGIRKVSKAYKQLLVNGHPIIIRGVNRHEHHPRLGKTNIEACMVKDLVLMKQNNINAVRNSHYPQHPRWYELCDLFGVYMIDEANIETHGFDYSGHLKHPTLDPSWAPAMMDRVISMVERDKNHACIICWSLGNESGYGPNHSASAGWVREKDPSRFLHYEGGGSRTSSTDIVCPMYMRVWDIVKIAKDPNEIRPLILCEYSHAMGNSNGNIHEYWEAIDSTFGLQGGFIWEWVDQGLLKDGPDGSKNWAYGGDWGDFPDDLNFCLNGINWPDRTPHPAMHEVKYVYQPIKVSFIEQTLQLKNTHFYETTEELEFSWAVHGDGWKLGSGILSLPLIKPQSSYDIEWQSAPWSTLWSSSSAEDFFLTITAKLLQSTRWVEAGHVISSAQVQLPAKRKFVPHLIKTKDAAFHSEIIEDSIKISQQNLWEIILNVRTGAFKSWKVEGVSLINKGIFPSFWRAPTDNDNGGGSASYLSLWKAAHIDRLHYITESCSIQNKTDHLVKITAVFLGVPKEDGSSSNLENKDYLIKTEMIYTIYSSGDVIVECNVKPNPNLPPLPRVGVEFHLEKSLDQITWYGRGPFECYPDRKAAAHVDIYKQKVDDLHVPYIVPVESSGRADVRWVTFQNENGFGIYASIYDNSPPMQLNASYYTTTELQRATHIEDLMKGDTIEVHLDHKHMGVGGDDSWTPCVHDKYLVPAVPYSFSIRFSPITPTTSGQDIYKSQLQN</sequence>
<dbReference type="EC" id="3.2.1.23" evidence="3"/>
<dbReference type="InterPro" id="IPR017853">
    <property type="entry name" value="GH"/>
</dbReference>
<accession>A0ABM3IDL0</accession>
<dbReference type="SUPFAM" id="SSF51445">
    <property type="entry name" value="(Trans)glycosidases"/>
    <property type="match status" value="1"/>
</dbReference>
<dbReference type="InterPro" id="IPR014718">
    <property type="entry name" value="GH-type_carb-bd"/>
</dbReference>
<gene>
    <name evidence="10" type="primary">LOC107412906</name>
</gene>
<dbReference type="Pfam" id="PF02929">
    <property type="entry name" value="Bgal_small_N"/>
    <property type="match status" value="1"/>
</dbReference>
<dbReference type="Gene3D" id="2.60.40.10">
    <property type="entry name" value="Immunoglobulins"/>
    <property type="match status" value="2"/>
</dbReference>
<evidence type="ECO:0000256" key="6">
    <source>
        <dbReference type="ARBA" id="ARBA00032230"/>
    </source>
</evidence>
<protein>
    <recommendedName>
        <fullName evidence="3">beta-galactosidase</fullName>
        <ecNumber evidence="3">3.2.1.23</ecNumber>
    </recommendedName>
    <alternativeName>
        <fullName evidence="6">Lactase</fullName>
    </alternativeName>
</protein>
<evidence type="ECO:0000256" key="2">
    <source>
        <dbReference type="ARBA" id="ARBA00007401"/>
    </source>
</evidence>
<dbReference type="SUPFAM" id="SSF49303">
    <property type="entry name" value="beta-Galactosidase/glucuronidase domain"/>
    <property type="match status" value="2"/>
</dbReference>
<evidence type="ECO:0000256" key="7">
    <source>
        <dbReference type="RuleBase" id="RU361154"/>
    </source>
</evidence>
<dbReference type="InterPro" id="IPR006101">
    <property type="entry name" value="Glyco_hydro_2"/>
</dbReference>
<dbReference type="Pfam" id="PF02837">
    <property type="entry name" value="Glyco_hydro_2_N"/>
    <property type="match status" value="1"/>
</dbReference>
<dbReference type="InterPro" id="IPR023230">
    <property type="entry name" value="Glyco_hydro_2_CS"/>
</dbReference>
<organism evidence="9 10">
    <name type="scientific">Ziziphus jujuba</name>
    <name type="common">Chinese jujube</name>
    <name type="synonym">Ziziphus sativa</name>
    <dbReference type="NCBI Taxonomy" id="326968"/>
    <lineage>
        <taxon>Eukaryota</taxon>
        <taxon>Viridiplantae</taxon>
        <taxon>Streptophyta</taxon>
        <taxon>Embryophyta</taxon>
        <taxon>Tracheophyta</taxon>
        <taxon>Spermatophyta</taxon>
        <taxon>Magnoliopsida</taxon>
        <taxon>eudicotyledons</taxon>
        <taxon>Gunneridae</taxon>
        <taxon>Pentapetalae</taxon>
        <taxon>rosids</taxon>
        <taxon>fabids</taxon>
        <taxon>Rosales</taxon>
        <taxon>Rhamnaceae</taxon>
        <taxon>Paliureae</taxon>
        <taxon>Ziziphus</taxon>
    </lineage>
</organism>
<dbReference type="Pfam" id="PF02836">
    <property type="entry name" value="Glyco_hydro_2_C"/>
    <property type="match status" value="1"/>
</dbReference>